<reference evidence="1" key="1">
    <citation type="submission" date="2022-08" db="EMBL/GenBank/DDBJ databases">
        <title>Nisaea acidiphila sp. nov., isolated from a marine algal debris and emended description of the genus Nisaea Urios et al. 2008.</title>
        <authorList>
            <person name="Kwon K."/>
        </authorList>
    </citation>
    <scope>NUCLEOTIDE SEQUENCE</scope>
    <source>
        <strain evidence="1">MEBiC11861</strain>
    </source>
</reference>
<evidence type="ECO:0000313" key="1">
    <source>
        <dbReference type="EMBL" id="UUX49662.1"/>
    </source>
</evidence>
<dbReference type="KEGG" id="naci:NUH88_19960"/>
<gene>
    <name evidence="1" type="ORF">NUH88_19960</name>
</gene>
<dbReference type="RefSeq" id="WP_257768460.1">
    <property type="nucleotide sequence ID" value="NZ_CP102480.1"/>
</dbReference>
<dbReference type="PANTHER" id="PTHR43544:SF12">
    <property type="entry name" value="NAD(P)-BINDING ROSSMANN-FOLD SUPERFAMILY PROTEIN"/>
    <property type="match status" value="1"/>
</dbReference>
<dbReference type="Gene3D" id="3.40.50.720">
    <property type="entry name" value="NAD(P)-binding Rossmann-like Domain"/>
    <property type="match status" value="1"/>
</dbReference>
<dbReference type="SUPFAM" id="SSF51735">
    <property type="entry name" value="NAD(P)-binding Rossmann-fold domains"/>
    <property type="match status" value="1"/>
</dbReference>
<proteinExistence type="predicted"/>
<dbReference type="GO" id="GO:0005737">
    <property type="term" value="C:cytoplasm"/>
    <property type="evidence" value="ECO:0007669"/>
    <property type="project" value="TreeGrafter"/>
</dbReference>
<dbReference type="Proteomes" id="UP001060336">
    <property type="component" value="Chromosome"/>
</dbReference>
<protein>
    <submittedName>
        <fullName evidence="1">SDR family NAD(P)-dependent oxidoreductase</fullName>
    </submittedName>
</protein>
<dbReference type="GO" id="GO:0016491">
    <property type="term" value="F:oxidoreductase activity"/>
    <property type="evidence" value="ECO:0007669"/>
    <property type="project" value="TreeGrafter"/>
</dbReference>
<dbReference type="AlphaFoldDB" id="A0A9J7AR44"/>
<evidence type="ECO:0000313" key="2">
    <source>
        <dbReference type="Proteomes" id="UP001060336"/>
    </source>
</evidence>
<accession>A0A9J7AR44</accession>
<dbReference type="PANTHER" id="PTHR43544">
    <property type="entry name" value="SHORT-CHAIN DEHYDROGENASE/REDUCTASE"/>
    <property type="match status" value="1"/>
</dbReference>
<keyword evidence="2" id="KW-1185">Reference proteome</keyword>
<dbReference type="Pfam" id="PF00106">
    <property type="entry name" value="adh_short"/>
    <property type="match status" value="1"/>
</dbReference>
<dbReference type="InterPro" id="IPR002347">
    <property type="entry name" value="SDR_fam"/>
</dbReference>
<dbReference type="PRINTS" id="PR00081">
    <property type="entry name" value="GDHRDH"/>
</dbReference>
<organism evidence="1 2">
    <name type="scientific">Nisaea acidiphila</name>
    <dbReference type="NCBI Taxonomy" id="1862145"/>
    <lineage>
        <taxon>Bacteria</taxon>
        <taxon>Pseudomonadati</taxon>
        <taxon>Pseudomonadota</taxon>
        <taxon>Alphaproteobacteria</taxon>
        <taxon>Rhodospirillales</taxon>
        <taxon>Thalassobaculaceae</taxon>
        <taxon>Nisaea</taxon>
    </lineage>
</organism>
<name>A0A9J7AR44_9PROT</name>
<dbReference type="InterPro" id="IPR036291">
    <property type="entry name" value="NAD(P)-bd_dom_sf"/>
</dbReference>
<dbReference type="InterPro" id="IPR051468">
    <property type="entry name" value="Fungal_SecMetab_SDRs"/>
</dbReference>
<dbReference type="EMBL" id="CP102480">
    <property type="protein sequence ID" value="UUX49662.1"/>
    <property type="molecule type" value="Genomic_DNA"/>
</dbReference>
<sequence length="246" mass="25736">MRSFESGTDAVVIGATGGIGGAMVEALAKAPQVGRIIACGRTAYCGSAPRTAAIGLDIGNEESISAAARRIGEETDKLRLVIVATGMLHSQEGVFPEKSWRDLDPGTLETVFRINAVGPALVAKHFLPMLPRTGKSVFAALSARVGSISDNRLGGWHAYRASKAALNMLIRNFAIELARKAPEAACVGLHPGTVETELSEPFRSGLPAGQLVSPEHAAGRLLEVIDKIGAEDSGGVFAWDGARIPE</sequence>